<keyword evidence="4" id="KW-1185">Reference proteome</keyword>
<keyword evidence="3" id="KW-0378">Hydrolase</keyword>
<feature type="domain" description="Amidohydrolase-related" evidence="2">
    <location>
        <begin position="52"/>
        <end position="420"/>
    </location>
</feature>
<dbReference type="InterPro" id="IPR050378">
    <property type="entry name" value="Metallo-dep_Hydrolases_sf"/>
</dbReference>
<organism evidence="3 4">
    <name type="scientific">Turicimonas muris</name>
    <dbReference type="NCBI Taxonomy" id="1796652"/>
    <lineage>
        <taxon>Bacteria</taxon>
        <taxon>Pseudomonadati</taxon>
        <taxon>Pseudomonadota</taxon>
        <taxon>Betaproteobacteria</taxon>
        <taxon>Burkholderiales</taxon>
        <taxon>Sutterellaceae</taxon>
        <taxon>Turicimonas</taxon>
    </lineage>
</organism>
<dbReference type="InterPro" id="IPR006680">
    <property type="entry name" value="Amidohydro-rel"/>
</dbReference>
<evidence type="ECO:0000259" key="2">
    <source>
        <dbReference type="Pfam" id="PF01979"/>
    </source>
</evidence>
<evidence type="ECO:0000256" key="1">
    <source>
        <dbReference type="ARBA" id="ARBA00001947"/>
    </source>
</evidence>
<dbReference type="Gene3D" id="3.20.20.140">
    <property type="entry name" value="Metal-dependent hydrolases"/>
    <property type="match status" value="2"/>
</dbReference>
<dbReference type="PANTHER" id="PTHR11647:SF1">
    <property type="entry name" value="COLLAPSIN RESPONSE MEDIATOR PROTEIN"/>
    <property type="match status" value="1"/>
</dbReference>
<dbReference type="Pfam" id="PF01979">
    <property type="entry name" value="Amidohydro_1"/>
    <property type="match status" value="1"/>
</dbReference>
<evidence type="ECO:0000313" key="4">
    <source>
        <dbReference type="Proteomes" id="UP000214610"/>
    </source>
</evidence>
<evidence type="ECO:0000313" key="3">
    <source>
        <dbReference type="EMBL" id="OXE51236.1"/>
    </source>
</evidence>
<dbReference type="Gene3D" id="2.30.40.10">
    <property type="entry name" value="Urease, subunit C, domain 1"/>
    <property type="match status" value="1"/>
</dbReference>
<dbReference type="RefSeq" id="WP_066591414.1">
    <property type="nucleotide sequence ID" value="NZ_CAJTBZ010000042.1"/>
</dbReference>
<sequence length="469" mass="50976">MADLVIRGGKIIDPKNHFFGIADIFIEDGKVIEISNFSSTSTKQELNAEGKIVIPGIIDMHTHMRTLFGHPHAQRMVALAGVCTAFDLAGPIDNILDSIEKSGAGINMAILEAASYPQSLSTNRPEKSQRIEFIRQCLEKGALGIKLLGGHFPMDVDISQAFIEDCSEESAWVAWHVGNTLHGSNIKGLRDAVDAAAKHFLHIAHVNSYCRAQISDEISEALEAIELLKRSPNLFSESYLSDLNGTRLIIENGVPLSKVTITCLRKKGYEPTYEGMKKCILDGEVGVLKDNGIVGELVSGSEGVEYWESVGTKVAGSFSVNPSASRFLLATARRNNGTFVVDSFSTDGGCYPRNVIVEKGLLLVKFGALSLPEFVVKSSLNAANALGLPNKGHLGIGADADITVLDLEKEKAFATVTNGEVIMKDGRVFGKGTRLICDERGKDYLSKRKIPFSIAERISLQRIENRFIP</sequence>
<dbReference type="SUPFAM" id="SSF51556">
    <property type="entry name" value="Metallo-dependent hydrolases"/>
    <property type="match status" value="1"/>
</dbReference>
<comment type="cofactor">
    <cofactor evidence="1">
        <name>Zn(2+)</name>
        <dbReference type="ChEBI" id="CHEBI:29105"/>
    </cofactor>
</comment>
<dbReference type="InterPro" id="IPR032466">
    <property type="entry name" value="Metal_Hydrolase"/>
</dbReference>
<comment type="caution">
    <text evidence="3">The sequence shown here is derived from an EMBL/GenBank/DDBJ whole genome shotgun (WGS) entry which is preliminary data.</text>
</comment>
<dbReference type="GeneID" id="78363440"/>
<dbReference type="PANTHER" id="PTHR11647">
    <property type="entry name" value="HYDRANTOINASE/DIHYDROPYRIMIDINASE FAMILY MEMBER"/>
    <property type="match status" value="1"/>
</dbReference>
<dbReference type="AlphaFoldDB" id="A0A227KRX8"/>
<reference evidence="4" key="1">
    <citation type="submission" date="2017-05" db="EMBL/GenBank/DDBJ databases">
        <title>Improved OligoMM genomes.</title>
        <authorList>
            <person name="Garzetti D."/>
        </authorList>
    </citation>
    <scope>NUCLEOTIDE SEQUENCE [LARGE SCALE GENOMIC DNA]</scope>
    <source>
        <strain evidence="4">YL45</strain>
    </source>
</reference>
<proteinExistence type="predicted"/>
<protein>
    <submittedName>
        <fullName evidence="3">Amidohydrolase</fullName>
    </submittedName>
</protein>
<dbReference type="EMBL" id="NHMP01000001">
    <property type="protein sequence ID" value="OXE51236.1"/>
    <property type="molecule type" value="Genomic_DNA"/>
</dbReference>
<name>A0A227KRX8_9BURK</name>
<dbReference type="InterPro" id="IPR011059">
    <property type="entry name" value="Metal-dep_hydrolase_composite"/>
</dbReference>
<gene>
    <name evidence="3" type="ORF">ADH67_02770</name>
</gene>
<dbReference type="GO" id="GO:0005829">
    <property type="term" value="C:cytosol"/>
    <property type="evidence" value="ECO:0007669"/>
    <property type="project" value="TreeGrafter"/>
</dbReference>
<dbReference type="Proteomes" id="UP000214610">
    <property type="component" value="Unassembled WGS sequence"/>
</dbReference>
<accession>A0A227KRX8</accession>
<dbReference type="SUPFAM" id="SSF51338">
    <property type="entry name" value="Composite domain of metallo-dependent hydrolases"/>
    <property type="match status" value="1"/>
</dbReference>
<dbReference type="GO" id="GO:0016812">
    <property type="term" value="F:hydrolase activity, acting on carbon-nitrogen (but not peptide) bonds, in cyclic amides"/>
    <property type="evidence" value="ECO:0007669"/>
    <property type="project" value="TreeGrafter"/>
</dbReference>